<proteinExistence type="predicted"/>
<sequence>MKRLLIAFSAALVLLSSCVTSQKSLKESKPVAFVEARNYFHIGDETKPVILKITSKTEFERQFGEAAFMGKGGEPTHIDFNKSFVVAYIMPKTSLKTDLRPLSLSEVGKKELLLTYDLKQGSKQSYSTQPFFILIVNKRYEGYKVR</sequence>
<keyword evidence="1" id="KW-0732">Signal</keyword>
<gene>
    <name evidence="2" type="ORF">F0475_10635</name>
</gene>
<comment type="caution">
    <text evidence="2">The sequence shown here is derived from an EMBL/GenBank/DDBJ whole genome shotgun (WGS) entry which is preliminary data.</text>
</comment>
<feature type="chain" id="PRO_5028892930" description="Lipoprotein" evidence="1">
    <location>
        <begin position="22"/>
        <end position="146"/>
    </location>
</feature>
<accession>A0A7C9HF80</accession>
<evidence type="ECO:0008006" key="4">
    <source>
        <dbReference type="Google" id="ProtNLM"/>
    </source>
</evidence>
<evidence type="ECO:0000313" key="2">
    <source>
        <dbReference type="EMBL" id="MUL28745.1"/>
    </source>
</evidence>
<protein>
    <recommendedName>
        <fullName evidence="4">Lipoprotein</fullName>
    </recommendedName>
</protein>
<dbReference type="RefSeq" id="WP_155716594.1">
    <property type="nucleotide sequence ID" value="NZ_VVIQ01000014.1"/>
</dbReference>
<dbReference type="PROSITE" id="PS51257">
    <property type="entry name" value="PROKAR_LIPOPROTEIN"/>
    <property type="match status" value="1"/>
</dbReference>
<evidence type="ECO:0000313" key="3">
    <source>
        <dbReference type="Proteomes" id="UP000482295"/>
    </source>
</evidence>
<reference evidence="2 3" key="1">
    <citation type="submission" date="2019-09" db="EMBL/GenBank/DDBJ databases">
        <title>Prevotella A2879 sp. nov., isolated from an abscess of a patient.</title>
        <authorList>
            <person name="Buhl M."/>
            <person name="Oberhettinger P."/>
        </authorList>
    </citation>
    <scope>NUCLEOTIDE SEQUENCE [LARGE SCALE GENOMIC DNA]</scope>
    <source>
        <strain evidence="2 3">A2879</strain>
    </source>
</reference>
<dbReference type="Proteomes" id="UP000482295">
    <property type="component" value="Unassembled WGS sequence"/>
</dbReference>
<feature type="signal peptide" evidence="1">
    <location>
        <begin position="1"/>
        <end position="21"/>
    </location>
</feature>
<keyword evidence="3" id="KW-1185">Reference proteome</keyword>
<name>A0A7C9HF80_9BACT</name>
<dbReference type="AlphaFoldDB" id="A0A7C9HF80"/>
<evidence type="ECO:0000256" key="1">
    <source>
        <dbReference type="SAM" id="SignalP"/>
    </source>
</evidence>
<organism evidence="2 3">
    <name type="scientific">Prevotella vespertina</name>
    <dbReference type="NCBI Taxonomy" id="2608404"/>
    <lineage>
        <taxon>Bacteria</taxon>
        <taxon>Pseudomonadati</taxon>
        <taxon>Bacteroidota</taxon>
        <taxon>Bacteroidia</taxon>
        <taxon>Bacteroidales</taxon>
        <taxon>Prevotellaceae</taxon>
        <taxon>Prevotella</taxon>
    </lineage>
</organism>
<dbReference type="EMBL" id="VVIQ01000014">
    <property type="protein sequence ID" value="MUL28745.1"/>
    <property type="molecule type" value="Genomic_DNA"/>
</dbReference>